<organism evidence="1 2">
    <name type="scientific">Gallionella capsiferriformans (strain ES-2)</name>
    <name type="common">Gallionella ferruginea capsiferriformans (strain ES-2)</name>
    <dbReference type="NCBI Taxonomy" id="395494"/>
    <lineage>
        <taxon>Bacteria</taxon>
        <taxon>Pseudomonadati</taxon>
        <taxon>Pseudomonadota</taxon>
        <taxon>Betaproteobacteria</taxon>
        <taxon>Nitrosomonadales</taxon>
        <taxon>Gallionellaceae</taxon>
        <taxon>Gallionella</taxon>
    </lineage>
</organism>
<keyword evidence="2" id="KW-1185">Reference proteome</keyword>
<evidence type="ECO:0000313" key="2">
    <source>
        <dbReference type="Proteomes" id="UP000001235"/>
    </source>
</evidence>
<gene>
    <name evidence="1" type="ordered locus">Galf_2574</name>
</gene>
<proteinExistence type="predicted"/>
<dbReference type="KEGG" id="gca:Galf_2574"/>
<accession>D9SCJ1</accession>
<evidence type="ECO:0000313" key="1">
    <source>
        <dbReference type="EMBL" id="ADL56572.1"/>
    </source>
</evidence>
<protein>
    <submittedName>
        <fullName evidence="1">Uncharacterized protein</fullName>
    </submittedName>
</protein>
<dbReference type="EMBL" id="CP002159">
    <property type="protein sequence ID" value="ADL56572.1"/>
    <property type="molecule type" value="Genomic_DNA"/>
</dbReference>
<dbReference type="AlphaFoldDB" id="D9SCJ1"/>
<reference evidence="1 2" key="1">
    <citation type="submission" date="2010-08" db="EMBL/GenBank/DDBJ databases">
        <title>Complete sequence of Gallionella capsiferriformans ES-2.</title>
        <authorList>
            <consortium name="US DOE Joint Genome Institute"/>
            <person name="Lucas S."/>
            <person name="Copeland A."/>
            <person name="Lapidus A."/>
            <person name="Cheng J.-F."/>
            <person name="Bruce D."/>
            <person name="Goodwin L."/>
            <person name="Pitluck S."/>
            <person name="Chertkov O."/>
            <person name="Davenport K.W."/>
            <person name="Detter J.C."/>
            <person name="Han C."/>
            <person name="Tapia R."/>
            <person name="Land M."/>
            <person name="Hauser L."/>
            <person name="Chang Y.-J."/>
            <person name="Jeffries C."/>
            <person name="Kyrpides N."/>
            <person name="Ivanova N."/>
            <person name="Mikhailova N."/>
            <person name="Shelobolina E.S."/>
            <person name="Picardal F."/>
            <person name="Roden E."/>
            <person name="Emerson D."/>
            <person name="Woyke T."/>
        </authorList>
    </citation>
    <scope>NUCLEOTIDE SEQUENCE [LARGE SCALE GENOMIC DNA]</scope>
    <source>
        <strain evidence="1 2">ES-2</strain>
    </source>
</reference>
<sequence>MKNMLNTLMGNLIRTPSVLRLTLKTHTVRMLDFPIEAVHVNTMLQEKPQANLRVMHLISVRIKNNLSLVA</sequence>
<dbReference type="HOGENOM" id="CLU_2752035_0_0_4"/>
<dbReference type="Proteomes" id="UP000001235">
    <property type="component" value="Chromosome"/>
</dbReference>
<name>D9SCJ1_GALCS</name>